<evidence type="ECO:0000256" key="1">
    <source>
        <dbReference type="SAM" id="Phobius"/>
    </source>
</evidence>
<dbReference type="Proteomes" id="UP000286100">
    <property type="component" value="Unassembled WGS sequence"/>
</dbReference>
<dbReference type="InterPro" id="IPR009937">
    <property type="entry name" value="Phage_holin_3_6"/>
</dbReference>
<feature type="transmembrane region" description="Helical" evidence="1">
    <location>
        <begin position="86"/>
        <end position="108"/>
    </location>
</feature>
<evidence type="ECO:0000313" key="3">
    <source>
        <dbReference type="Proteomes" id="UP000286100"/>
    </source>
</evidence>
<accession>A0A418WMV7</accession>
<feature type="transmembrane region" description="Helical" evidence="1">
    <location>
        <begin position="57"/>
        <end position="80"/>
    </location>
</feature>
<keyword evidence="3" id="KW-1185">Reference proteome</keyword>
<keyword evidence="1" id="KW-0472">Membrane</keyword>
<proteinExistence type="predicted"/>
<gene>
    <name evidence="2" type="ORF">D3876_14650</name>
</gene>
<comment type="caution">
    <text evidence="2">The sequence shown here is derived from an EMBL/GenBank/DDBJ whole genome shotgun (WGS) entry which is preliminary data.</text>
</comment>
<keyword evidence="1" id="KW-1133">Transmembrane helix</keyword>
<organism evidence="2 3">
    <name type="scientific">Sphingomonas cavernae</name>
    <dbReference type="NCBI Taxonomy" id="2320861"/>
    <lineage>
        <taxon>Bacteria</taxon>
        <taxon>Pseudomonadati</taxon>
        <taxon>Pseudomonadota</taxon>
        <taxon>Alphaproteobacteria</taxon>
        <taxon>Sphingomonadales</taxon>
        <taxon>Sphingomonadaceae</taxon>
        <taxon>Sphingomonas</taxon>
    </lineage>
</organism>
<dbReference type="EMBL" id="QYUM01000003">
    <property type="protein sequence ID" value="RJF91341.1"/>
    <property type="molecule type" value="Genomic_DNA"/>
</dbReference>
<reference evidence="2 3" key="1">
    <citation type="submission" date="2018-09" db="EMBL/GenBank/DDBJ databases">
        <authorList>
            <person name="Zhu H."/>
        </authorList>
    </citation>
    <scope>NUCLEOTIDE SEQUENCE [LARGE SCALE GENOMIC DNA]</scope>
    <source>
        <strain evidence="2 3">K2R01-6</strain>
    </source>
</reference>
<evidence type="ECO:0000313" key="2">
    <source>
        <dbReference type="EMBL" id="RJF91341.1"/>
    </source>
</evidence>
<protein>
    <recommendedName>
        <fullName evidence="4">Phage holin family protein</fullName>
    </recommendedName>
</protein>
<evidence type="ECO:0008006" key="4">
    <source>
        <dbReference type="Google" id="ProtNLM"/>
    </source>
</evidence>
<name>A0A418WMV7_9SPHN</name>
<dbReference type="AlphaFoldDB" id="A0A418WMV7"/>
<sequence length="126" mass="13682">MPAIWEPGVSDPRADREEDSIGDLLGQLVDDTETFVKAEIKLYRAQAIHQLSGYRKYFIFAAIGVVLGFCAIILLLMAAVFMLAPFIGAAGAALLIAVLAIAITALLFSIIAEKIRKDVDEFGARR</sequence>
<dbReference type="OrthoDB" id="7572322at2"/>
<keyword evidence="1" id="KW-0812">Transmembrane</keyword>
<dbReference type="Pfam" id="PF07332">
    <property type="entry name" value="Phage_holin_3_6"/>
    <property type="match status" value="1"/>
</dbReference>